<keyword evidence="4" id="KW-0966">Cell projection</keyword>
<evidence type="ECO:0000256" key="4">
    <source>
        <dbReference type="HAMAP-Rule" id="MF_03130"/>
    </source>
</evidence>
<dbReference type="Gene3D" id="3.40.630.30">
    <property type="match status" value="1"/>
</dbReference>
<comment type="similarity">
    <text evidence="4">Belongs to the acetyltransferase ATAT1 family.</text>
</comment>
<dbReference type="GO" id="GO:0048666">
    <property type="term" value="P:neuron development"/>
    <property type="evidence" value="ECO:0007669"/>
    <property type="project" value="UniProtKB-UniRule"/>
</dbReference>
<dbReference type="PROSITE" id="PS51730">
    <property type="entry name" value="GNAT_ATAT"/>
    <property type="match status" value="1"/>
</dbReference>
<dbReference type="Proteomes" id="UP000281406">
    <property type="component" value="Unassembled WGS sequence"/>
</dbReference>
<keyword evidence="1 4" id="KW-0808">Transferase</keyword>
<sequence>MDFPFDLNALFPERISVLDNNLSAGRKAHGRPDPLLQITTVIDELGKASSKAQQLPAPITSAAKLQANRHHLYLLKDGEQNGGRGVIVGFLKVGYKKLFLLNQRGAHLETEPLCVLDFYVTETLQRHGYGLELFDFMLKHKRVEPEQMAYDRPSPKFLSFLEKHYDLKISVPQVNNFVVFDGFFQSRSGTTSSPLTDQGMYGFFGTGGAEGSPLAIRSPCGSPPLSSSASIISAIPFAQCGILPQPGPPPPRRVPGAPAGSDPFLPTQRQLQDKTHQVHLNDTSRPVTTYFSLNRALFLQIFTLHPLRFFHLVLILANESIGSVGMKVKRH</sequence>
<evidence type="ECO:0000313" key="6">
    <source>
        <dbReference type="EMBL" id="ROK35708.1"/>
    </source>
</evidence>
<comment type="function">
    <text evidence="4">Specifically acetylates 'Lys-40' in alpha-tubulin on the lumenal side of microtubules. Promotes microtubule destabilization and accelerates microtubule dynamics; this activity may be independent of acetylation activity. Acetylates alpha-tubulin with a slow enzymatic rate, due to a catalytic site that is not optimized for acetyl transfer. Enters the microtubule through each end and diffuses quickly throughout the lumen of microtubules. Acetylates only long/old microtubules because of its slow acetylation rate since it does not have time to act on dynamically unstable microtubules before the enzyme is released. May be involved in neuron development.</text>
</comment>
<feature type="binding site" evidence="4">
    <location>
        <begin position="154"/>
        <end position="163"/>
    </location>
    <ligand>
        <name>acetyl-CoA</name>
        <dbReference type="ChEBI" id="CHEBI:57288"/>
    </ligand>
</feature>
<evidence type="ECO:0000259" key="5">
    <source>
        <dbReference type="PROSITE" id="PS51730"/>
    </source>
</evidence>
<organism evidence="6 7">
    <name type="scientific">Anabarilius grahami</name>
    <name type="common">Kanglang fish</name>
    <name type="synonym">Barilius grahami</name>
    <dbReference type="NCBI Taxonomy" id="495550"/>
    <lineage>
        <taxon>Eukaryota</taxon>
        <taxon>Metazoa</taxon>
        <taxon>Chordata</taxon>
        <taxon>Craniata</taxon>
        <taxon>Vertebrata</taxon>
        <taxon>Euteleostomi</taxon>
        <taxon>Actinopterygii</taxon>
        <taxon>Neopterygii</taxon>
        <taxon>Teleostei</taxon>
        <taxon>Ostariophysi</taxon>
        <taxon>Cypriniformes</taxon>
        <taxon>Xenocyprididae</taxon>
        <taxon>Xenocypridinae</taxon>
        <taxon>Xenocypridinae incertae sedis</taxon>
        <taxon>Anabarilius</taxon>
    </lineage>
</organism>
<accession>A0A3N0XZ22</accession>
<dbReference type="InterPro" id="IPR007965">
    <property type="entry name" value="GNAT_ATAT"/>
</dbReference>
<dbReference type="GO" id="GO:0005737">
    <property type="term" value="C:cytoplasm"/>
    <property type="evidence" value="ECO:0007669"/>
    <property type="project" value="UniProtKB-SubCell"/>
</dbReference>
<dbReference type="InterPro" id="IPR038746">
    <property type="entry name" value="Atat"/>
</dbReference>
<feature type="domain" description="N-acetyltransferase" evidence="5">
    <location>
        <begin position="1"/>
        <end position="184"/>
    </location>
</feature>
<reference evidence="6 7" key="1">
    <citation type="submission" date="2018-10" db="EMBL/GenBank/DDBJ databases">
        <title>Genome assembly for a Yunnan-Guizhou Plateau 3E fish, Anabarilius grahami (Regan), and its evolutionary and genetic applications.</title>
        <authorList>
            <person name="Jiang W."/>
        </authorList>
    </citation>
    <scope>NUCLEOTIDE SEQUENCE [LARGE SCALE GENOMIC DNA]</scope>
    <source>
        <strain evidence="6">AG-KIZ</strain>
        <tissue evidence="6">Muscle</tissue>
    </source>
</reference>
<keyword evidence="3 4" id="KW-0012">Acyltransferase</keyword>
<protein>
    <recommendedName>
        <fullName evidence="4">Alpha-tubulin N-acetyltransferase 1</fullName>
        <shortName evidence="4">Alpha-TAT</shortName>
        <shortName evidence="4">Alpha-TAT1</shortName>
        <shortName evidence="4">TAT</shortName>
        <ecNumber evidence="4">2.3.1.108</ecNumber>
    </recommendedName>
    <alternativeName>
        <fullName evidence="4">Acetyltransferase mec-17 homolog</fullName>
    </alternativeName>
</protein>
<dbReference type="OrthoDB" id="447510at2759"/>
<dbReference type="GO" id="GO:0019799">
    <property type="term" value="F:tubulin N-acetyltransferase activity"/>
    <property type="evidence" value="ECO:0007669"/>
    <property type="project" value="UniProtKB-UniRule"/>
</dbReference>
<dbReference type="EMBL" id="RJVU01057109">
    <property type="protein sequence ID" value="ROK35708.1"/>
    <property type="molecule type" value="Genomic_DNA"/>
</dbReference>
<keyword evidence="7" id="KW-1185">Reference proteome</keyword>
<name>A0A3N0XZ22_ANAGA</name>
<dbReference type="GO" id="GO:0005819">
    <property type="term" value="C:spindle"/>
    <property type="evidence" value="ECO:0007669"/>
    <property type="project" value="UniProtKB-SubCell"/>
</dbReference>
<comment type="subcellular location">
    <subcellularLocation>
        <location evidence="4">Cytoplasm</location>
    </subcellularLocation>
    <subcellularLocation>
        <location evidence="4">Membrane</location>
        <location evidence="4">Clathrin-coated pit</location>
    </subcellularLocation>
    <subcellularLocation>
        <location evidence="4">Cell junction</location>
        <location evidence="4">Focal adhesion</location>
    </subcellularLocation>
    <subcellularLocation>
        <location evidence="4">Cell projection</location>
        <location evidence="4">Axon</location>
    </subcellularLocation>
    <subcellularLocation>
        <location evidence="4">Cytoplasm</location>
        <location evidence="4">Cytoskeleton</location>
    </subcellularLocation>
    <subcellularLocation>
        <location evidence="4">Cytoplasm</location>
        <location evidence="4">Cytoskeleton</location>
        <location evidence="4">Spindle</location>
    </subcellularLocation>
</comment>
<feature type="binding site" evidence="4">
    <location>
        <begin position="118"/>
        <end position="131"/>
    </location>
    <ligand>
        <name>acetyl-CoA</name>
        <dbReference type="ChEBI" id="CHEBI:57288"/>
    </ligand>
</feature>
<dbReference type="Gene3D" id="6.20.370.120">
    <property type="match status" value="1"/>
</dbReference>
<dbReference type="HAMAP" id="MF_03130">
    <property type="entry name" value="mec17"/>
    <property type="match status" value="1"/>
</dbReference>
<dbReference type="Pfam" id="PF05301">
    <property type="entry name" value="Acetyltransf_16"/>
    <property type="match status" value="1"/>
</dbReference>
<gene>
    <name evidence="4" type="primary">ATAT1</name>
    <name evidence="4" type="synonym">MEC17</name>
    <name evidence="6" type="ORF">DPX16_17451</name>
</gene>
<comment type="caution">
    <text evidence="6">The sequence shown here is derived from an EMBL/GenBank/DDBJ whole genome shotgun (WGS) entry which is preliminary data.</text>
</comment>
<dbReference type="EC" id="2.3.1.108" evidence="4"/>
<evidence type="ECO:0000256" key="1">
    <source>
        <dbReference type="ARBA" id="ARBA00022679"/>
    </source>
</evidence>
<comment type="catalytic activity">
    <reaction evidence="4">
        <text>L-lysyl-[alpha-tubulin] + acetyl-CoA = N(6)-acetyl-L-lysyl-[alpha-tubulin] + CoA + H(+)</text>
        <dbReference type="Rhea" id="RHEA:15277"/>
        <dbReference type="Rhea" id="RHEA-COMP:11278"/>
        <dbReference type="Rhea" id="RHEA-COMP:11279"/>
        <dbReference type="ChEBI" id="CHEBI:15378"/>
        <dbReference type="ChEBI" id="CHEBI:29969"/>
        <dbReference type="ChEBI" id="CHEBI:57287"/>
        <dbReference type="ChEBI" id="CHEBI:57288"/>
        <dbReference type="ChEBI" id="CHEBI:61930"/>
        <dbReference type="EC" id="2.3.1.108"/>
    </reaction>
</comment>
<dbReference type="AlphaFoldDB" id="A0A3N0XZ22"/>
<keyword evidence="4" id="KW-0965">Cell junction</keyword>
<keyword evidence="4" id="KW-0206">Cytoskeleton</keyword>
<evidence type="ECO:0000256" key="2">
    <source>
        <dbReference type="ARBA" id="ARBA00023176"/>
    </source>
</evidence>
<dbReference type="GO" id="GO:0005874">
    <property type="term" value="C:microtubule"/>
    <property type="evidence" value="ECO:0007669"/>
    <property type="project" value="InterPro"/>
</dbReference>
<dbReference type="GO" id="GO:0030424">
    <property type="term" value="C:axon"/>
    <property type="evidence" value="ECO:0007669"/>
    <property type="project" value="UniProtKB-SubCell"/>
</dbReference>
<evidence type="ECO:0000313" key="7">
    <source>
        <dbReference type="Proteomes" id="UP000281406"/>
    </source>
</evidence>
<dbReference type="GO" id="GO:0005905">
    <property type="term" value="C:clathrin-coated pit"/>
    <property type="evidence" value="ECO:0007669"/>
    <property type="project" value="UniProtKB-SubCell"/>
</dbReference>
<evidence type="ECO:0000256" key="3">
    <source>
        <dbReference type="ARBA" id="ARBA00023315"/>
    </source>
</evidence>
<dbReference type="FunFam" id="3.40.630.30:FF:000020">
    <property type="entry name" value="Alpha-tubulin N-acetyltransferase 1"/>
    <property type="match status" value="1"/>
</dbReference>
<dbReference type="PANTHER" id="PTHR12327:SF0">
    <property type="entry name" value="ALPHA-TUBULIN N-ACETYLTRANSFERASE 1"/>
    <property type="match status" value="1"/>
</dbReference>
<dbReference type="PANTHER" id="PTHR12327">
    <property type="entry name" value="ALPHA-TUBULIN N-ACETYLTRANSFERASE 1"/>
    <property type="match status" value="1"/>
</dbReference>
<feature type="site" description="Crucial for catalytic activity" evidence="4">
    <location>
        <position position="53"/>
    </location>
</feature>
<keyword evidence="2 4" id="KW-0168">Coated pit</keyword>
<dbReference type="GO" id="GO:0070507">
    <property type="term" value="P:regulation of microtubule cytoskeleton organization"/>
    <property type="evidence" value="ECO:0007669"/>
    <property type="project" value="UniProtKB-UniRule"/>
</dbReference>
<proteinExistence type="inferred from homology"/>
<dbReference type="GO" id="GO:0005925">
    <property type="term" value="C:focal adhesion"/>
    <property type="evidence" value="ECO:0007669"/>
    <property type="project" value="UniProtKB-SubCell"/>
</dbReference>
<keyword evidence="4" id="KW-0472">Membrane</keyword>
<keyword evidence="4" id="KW-0963">Cytoplasm</keyword>